<dbReference type="SUPFAM" id="SSF49785">
    <property type="entry name" value="Galactose-binding domain-like"/>
    <property type="match status" value="1"/>
</dbReference>
<keyword evidence="1" id="KW-0378">Hydrolase</keyword>
<dbReference type="KEGG" id="csr:Cspa_c32670"/>
<reference evidence="1 2" key="1">
    <citation type="submission" date="2013-02" db="EMBL/GenBank/DDBJ databases">
        <title>Genome sequence of Clostridium saccharoperbutylacetonicum N1-4(HMT).</title>
        <authorList>
            <person name="Poehlein A."/>
            <person name="Daniel R."/>
        </authorList>
    </citation>
    <scope>NUCLEOTIDE SEQUENCE [LARGE SCALE GENOMIC DNA]</scope>
    <source>
        <strain evidence="2">N1-4(HMT)</strain>
    </source>
</reference>
<proteinExistence type="predicted"/>
<dbReference type="GO" id="GO:0016787">
    <property type="term" value="F:hydrolase activity"/>
    <property type="evidence" value="ECO:0007669"/>
    <property type="project" value="UniProtKB-KW"/>
</dbReference>
<evidence type="ECO:0000313" key="2">
    <source>
        <dbReference type="Proteomes" id="UP000011728"/>
    </source>
</evidence>
<dbReference type="AlphaFoldDB" id="M1ML94"/>
<dbReference type="PATRIC" id="fig|931276.5.peg.3290"/>
<dbReference type="PANTHER" id="PTHR36848:SF2">
    <property type="entry name" value="SECRETED PROTEIN"/>
    <property type="match status" value="1"/>
</dbReference>
<dbReference type="HOGENOM" id="CLU_330357_0_0_9"/>
<organism evidence="1 2">
    <name type="scientific">Clostridium saccharoperbutylacetonicum N1-4(HMT)</name>
    <dbReference type="NCBI Taxonomy" id="931276"/>
    <lineage>
        <taxon>Bacteria</taxon>
        <taxon>Bacillati</taxon>
        <taxon>Bacillota</taxon>
        <taxon>Clostridia</taxon>
        <taxon>Eubacteriales</taxon>
        <taxon>Clostridiaceae</taxon>
        <taxon>Clostridium</taxon>
    </lineage>
</organism>
<dbReference type="PANTHER" id="PTHR36848">
    <property type="entry name" value="DNA-BINDING PROTEIN (PUTATIVE SECRETED PROTEIN)-RELATED"/>
    <property type="match status" value="1"/>
</dbReference>
<sequence>MKEISNIYNGNFENYTLPFFWLHGESEEVLVNYMQKIHDSNIKAVCIESRPHPDFMGKRWWNDLDIIIREAKRLNMKIWILDDAHFPTGYANGLVKKKYPERLKTLLTHRVVEVLGPKKSIGVNTKNLLDPTAKIISVYAKQGDKFINLKESMEEEIIYFDIPAGVWKIYMIYESQKVKYNSDYINMVDKESCDILIEAVYEPHYERYKSEFGKTIAGFFSDEPGFMNEKGNKGDSAIGKVMPLPWSNEVKERLKSRLGNDYDLKLSSLWYEESYSSEVRYVFMDICTQLYKECFSDNLGNWCRGHNVEYIGHVIEDRDSNARLGVGPGHLFRAMAGQDMAGIDVVLNQIIPGLDNGMHPALTGEWENEFFHYALAKLGSSLGHIDPKKNGRTVAEVFGAYGWHEGIKMMKWIVDHFLIRGVNHFVPHAFSGKSFPDIDCPPHFYGHGNNPQFRYFGKLMEYLNKTCTLLNGGHTKPTAAVLYHAEAEWTGKFMLTQKPTRVLTQNQIDFDIIPNDVFVFKDYFKTTIEDYLYINNNEYKCLIIPYCEYISEELLQFIVKAKNSKLKIVFIDGLPSGVFNSSDKVLLKNLHHVDIVPLMDLATYMNSNNLYTIKCKKNEPYLRYSSFAKEESEYMMFFNEDPINTIEASIKFKTDKPVYKYDILNNKITKVDYNGSIKVILSPYESFIYILGDVDFSIVSKEIVTGTKIKVVNSKYKVSIANALEYPKFTEVFTLEKLENLSLSKYLPNFSGTFRYETDVEFEQDIDIAMIDLGRVYEVADLIVNGKYVDTRICPPYKFYISNLLKSGKNTICIDVTNTLDKQIVDCFSSTEEIQPSGLLDTIKIVY</sequence>
<dbReference type="InterPro" id="IPR053161">
    <property type="entry name" value="Ulvan_degrading_GH"/>
</dbReference>
<dbReference type="Gene3D" id="2.60.120.260">
    <property type="entry name" value="Galactose-binding domain-like"/>
    <property type="match status" value="1"/>
</dbReference>
<protein>
    <submittedName>
        <fullName evidence="1">Glycosyl hydrolases family 2, sugar binding domain protein</fullName>
    </submittedName>
</protein>
<dbReference type="NCBIfam" id="NF045579">
    <property type="entry name" value="rhamnoside_JR"/>
    <property type="match status" value="1"/>
</dbReference>
<dbReference type="Proteomes" id="UP000011728">
    <property type="component" value="Chromosome"/>
</dbReference>
<dbReference type="eggNOG" id="COG3250">
    <property type="taxonomic scope" value="Bacteria"/>
</dbReference>
<keyword evidence="2" id="KW-1185">Reference proteome</keyword>
<dbReference type="InterPro" id="IPR008979">
    <property type="entry name" value="Galactose-bd-like_sf"/>
</dbReference>
<dbReference type="EMBL" id="CP004121">
    <property type="protein sequence ID" value="AGF57028.1"/>
    <property type="molecule type" value="Genomic_DNA"/>
</dbReference>
<accession>M1ML94</accession>
<evidence type="ECO:0000313" key="1">
    <source>
        <dbReference type="EMBL" id="AGF57028.1"/>
    </source>
</evidence>
<dbReference type="OrthoDB" id="9761519at2"/>
<name>M1ML94_9CLOT</name>
<dbReference type="RefSeq" id="WP_015393346.1">
    <property type="nucleotide sequence ID" value="NC_020291.1"/>
</dbReference>
<gene>
    <name evidence="1" type="ORF">Cspa_c32670</name>
</gene>